<comment type="similarity">
    <text evidence="2 8">Belongs to the extradiol ring-cleavage dioxygenase family.</text>
</comment>
<dbReference type="Gene3D" id="3.10.180.10">
    <property type="entry name" value="2,3-Dihydroxybiphenyl 1,2-Dioxygenase, domain 1"/>
    <property type="match status" value="2"/>
</dbReference>
<dbReference type="InterPro" id="IPR004360">
    <property type="entry name" value="Glyas_Fos-R_dOase_dom"/>
</dbReference>
<proteinExistence type="inferred from homology"/>
<dbReference type="RefSeq" id="WP_276265014.1">
    <property type="nucleotide sequence ID" value="NZ_JARJLM010000212.1"/>
</dbReference>
<feature type="domain" description="VOC" evidence="9">
    <location>
        <begin position="145"/>
        <end position="272"/>
    </location>
</feature>
<comment type="caution">
    <text evidence="10">The sequence shown here is derived from an EMBL/GenBank/DDBJ whole genome shotgun (WGS) entry which is preliminary data.</text>
</comment>
<accession>A0ABT6AMW6</accession>
<evidence type="ECO:0000256" key="6">
    <source>
        <dbReference type="ARBA" id="ARBA00023002"/>
    </source>
</evidence>
<dbReference type="Proteomes" id="UP001216674">
    <property type="component" value="Unassembled WGS sequence"/>
</dbReference>
<evidence type="ECO:0000313" key="11">
    <source>
        <dbReference type="Proteomes" id="UP001216674"/>
    </source>
</evidence>
<reference evidence="10 11" key="1">
    <citation type="submission" date="2023-03" db="EMBL/GenBank/DDBJ databases">
        <title>Draft assemblies of triclosan tolerant bacteria isolated from returned activated sludge.</title>
        <authorList>
            <person name="Van Hamelsveld S."/>
        </authorList>
    </citation>
    <scope>NUCLEOTIDE SEQUENCE [LARGE SCALE GENOMIC DNA]</scope>
    <source>
        <strain evidence="10 11">GW210010_S58</strain>
    </source>
</reference>
<evidence type="ECO:0000256" key="1">
    <source>
        <dbReference type="ARBA" id="ARBA00001954"/>
    </source>
</evidence>
<comment type="cofactor">
    <cofactor evidence="1 8">
        <name>Fe(2+)</name>
        <dbReference type="ChEBI" id="CHEBI:29033"/>
    </cofactor>
</comment>
<keyword evidence="11" id="KW-1185">Reference proteome</keyword>
<keyword evidence="7 8" id="KW-0408">Iron</keyword>
<feature type="domain" description="VOC" evidence="9">
    <location>
        <begin position="10"/>
        <end position="124"/>
    </location>
</feature>
<dbReference type="InterPro" id="IPR029068">
    <property type="entry name" value="Glyas_Bleomycin-R_OHBP_Dase"/>
</dbReference>
<keyword evidence="5 8" id="KW-0223">Dioxygenase</keyword>
<dbReference type="EMBL" id="JARJLM010000212">
    <property type="protein sequence ID" value="MDF3833769.1"/>
    <property type="molecule type" value="Genomic_DNA"/>
</dbReference>
<dbReference type="CDD" id="cd07252">
    <property type="entry name" value="BphC1-RGP6_N_like"/>
    <property type="match status" value="1"/>
</dbReference>
<evidence type="ECO:0000313" key="10">
    <source>
        <dbReference type="EMBL" id="MDF3833769.1"/>
    </source>
</evidence>
<evidence type="ECO:0000256" key="8">
    <source>
        <dbReference type="RuleBase" id="RU000683"/>
    </source>
</evidence>
<dbReference type="InterPro" id="IPR000486">
    <property type="entry name" value="Xdiol_ring_cleave_dOase_1/2"/>
</dbReference>
<evidence type="ECO:0000256" key="3">
    <source>
        <dbReference type="ARBA" id="ARBA00022723"/>
    </source>
</evidence>
<dbReference type="InterPro" id="IPR037523">
    <property type="entry name" value="VOC_core"/>
</dbReference>
<protein>
    <submittedName>
        <fullName evidence="10">VOC family protein</fullName>
    </submittedName>
</protein>
<keyword evidence="3" id="KW-0479">Metal-binding</keyword>
<gene>
    <name evidence="10" type="ORF">P3W85_12535</name>
</gene>
<evidence type="ECO:0000256" key="4">
    <source>
        <dbReference type="ARBA" id="ARBA00022797"/>
    </source>
</evidence>
<evidence type="ECO:0000256" key="5">
    <source>
        <dbReference type="ARBA" id="ARBA00022964"/>
    </source>
</evidence>
<dbReference type="SUPFAM" id="SSF54593">
    <property type="entry name" value="Glyoxalase/Bleomycin resistance protein/Dihydroxybiphenyl dioxygenase"/>
    <property type="match status" value="2"/>
</dbReference>
<sequence>MKTTLFGRVRLGYVIVESSRLAEWKHFAADGLGLHIDEVSADTLALRVDDRTRRLVVQRGPAEDVVALGWELDDDAALHLALARVRDSGVSAQLHRGDEAAARGVSEYWSFTGPKRTSVELFTTPVMTERPLRMKASGFLTGVGGLGHVAISTREPESMKGFWERIFDARVSDYIEDRLSGVDLDLTFLRLNERHHSVAIVSTRGIRLNPLRTSIHHMNLQVASLDDVVDGYRRCRELGYPIANAIGQHPNDRELSFYVETPSGFEMEIGWNPIVVTEEAERHWRQATYRGISLWGHYPENLTLGVSARRFGRGLLSLTRGEFTVGAKP</sequence>
<dbReference type="PROSITE" id="PS00082">
    <property type="entry name" value="EXTRADIOL_DIOXYGENAS"/>
    <property type="match status" value="1"/>
</dbReference>
<keyword evidence="4 8" id="KW-0058">Aromatic hydrocarbons catabolism</keyword>
<dbReference type="Pfam" id="PF00903">
    <property type="entry name" value="Glyoxalase"/>
    <property type="match status" value="1"/>
</dbReference>
<evidence type="ECO:0000256" key="7">
    <source>
        <dbReference type="ARBA" id="ARBA00023004"/>
    </source>
</evidence>
<organism evidence="10 11">
    <name type="scientific">Cupriavidus basilensis</name>
    <dbReference type="NCBI Taxonomy" id="68895"/>
    <lineage>
        <taxon>Bacteria</taxon>
        <taxon>Pseudomonadati</taxon>
        <taxon>Pseudomonadota</taxon>
        <taxon>Betaproteobacteria</taxon>
        <taxon>Burkholderiales</taxon>
        <taxon>Burkholderiaceae</taxon>
        <taxon>Cupriavidus</taxon>
    </lineage>
</organism>
<dbReference type="Pfam" id="PF22632">
    <property type="entry name" value="BphC_D1"/>
    <property type="match status" value="1"/>
</dbReference>
<evidence type="ECO:0000259" key="9">
    <source>
        <dbReference type="PROSITE" id="PS51819"/>
    </source>
</evidence>
<keyword evidence="6 8" id="KW-0560">Oxidoreductase</keyword>
<name>A0ABT6AMW6_9BURK</name>
<dbReference type="PROSITE" id="PS51819">
    <property type="entry name" value="VOC"/>
    <property type="match status" value="2"/>
</dbReference>
<evidence type="ECO:0000256" key="2">
    <source>
        <dbReference type="ARBA" id="ARBA00008784"/>
    </source>
</evidence>